<reference evidence="9 10" key="1">
    <citation type="journal article" date="2017" name="PLoS Biol.">
        <title>The sea cucumber genome provides insights into morphological evolution and visceral regeneration.</title>
        <authorList>
            <person name="Zhang X."/>
            <person name="Sun L."/>
            <person name="Yuan J."/>
            <person name="Sun Y."/>
            <person name="Gao Y."/>
            <person name="Zhang L."/>
            <person name="Li S."/>
            <person name="Dai H."/>
            <person name="Hamel J.F."/>
            <person name="Liu C."/>
            <person name="Yu Y."/>
            <person name="Liu S."/>
            <person name="Lin W."/>
            <person name="Guo K."/>
            <person name="Jin S."/>
            <person name="Xu P."/>
            <person name="Storey K.B."/>
            <person name="Huan P."/>
            <person name="Zhang T."/>
            <person name="Zhou Y."/>
            <person name="Zhang J."/>
            <person name="Lin C."/>
            <person name="Li X."/>
            <person name="Xing L."/>
            <person name="Huo D."/>
            <person name="Sun M."/>
            <person name="Wang L."/>
            <person name="Mercier A."/>
            <person name="Li F."/>
            <person name="Yang H."/>
            <person name="Xiang J."/>
        </authorList>
    </citation>
    <scope>NUCLEOTIDE SEQUENCE [LARGE SCALE GENOMIC DNA]</scope>
    <source>
        <strain evidence="9">Shaxun</strain>
        <tissue evidence="9">Muscle</tissue>
    </source>
</reference>
<keyword evidence="4" id="KW-0007">Acetylation</keyword>
<keyword evidence="10" id="KW-1185">Reference proteome</keyword>
<evidence type="ECO:0000313" key="10">
    <source>
        <dbReference type="Proteomes" id="UP000230750"/>
    </source>
</evidence>
<keyword evidence="7" id="KW-0812">Transmembrane</keyword>
<organism evidence="9 10">
    <name type="scientific">Stichopus japonicus</name>
    <name type="common">Sea cucumber</name>
    <dbReference type="NCBI Taxonomy" id="307972"/>
    <lineage>
        <taxon>Eukaryota</taxon>
        <taxon>Metazoa</taxon>
        <taxon>Echinodermata</taxon>
        <taxon>Eleutherozoa</taxon>
        <taxon>Echinozoa</taxon>
        <taxon>Holothuroidea</taxon>
        <taxon>Aspidochirotacea</taxon>
        <taxon>Aspidochirotida</taxon>
        <taxon>Stichopodidae</taxon>
        <taxon>Apostichopus</taxon>
    </lineage>
</organism>
<keyword evidence="2" id="KW-0488">Methylation</keyword>
<keyword evidence="7" id="KW-1133">Transmembrane helix</keyword>
<evidence type="ECO:0000259" key="8">
    <source>
        <dbReference type="PROSITE" id="PS50954"/>
    </source>
</evidence>
<keyword evidence="3" id="KW-0597">Phosphoprotein</keyword>
<comment type="similarity">
    <text evidence="1">Belongs to the LEM family.</text>
</comment>
<dbReference type="PANTHER" id="PTHR12019">
    <property type="entry name" value="LAMINA-ASSOCIATED POLYPEPTIDE THYMOPOIETIN"/>
    <property type="match status" value="1"/>
</dbReference>
<evidence type="ECO:0000256" key="1">
    <source>
        <dbReference type="ARBA" id="ARBA00007744"/>
    </source>
</evidence>
<keyword evidence="5" id="KW-0238">DNA-binding</keyword>
<dbReference type="SMART" id="SM00540">
    <property type="entry name" value="LEM"/>
    <property type="match status" value="1"/>
</dbReference>
<evidence type="ECO:0000256" key="6">
    <source>
        <dbReference type="SAM" id="MobiDB-lite"/>
    </source>
</evidence>
<dbReference type="FunFam" id="1.10.720.40:FF:000001">
    <property type="entry name" value="LEM domain containing 2, isoform CRA_a"/>
    <property type="match status" value="1"/>
</dbReference>
<feature type="region of interest" description="Disordered" evidence="6">
    <location>
        <begin position="182"/>
        <end position="271"/>
    </location>
</feature>
<evidence type="ECO:0000313" key="9">
    <source>
        <dbReference type="EMBL" id="PIK55271.1"/>
    </source>
</evidence>
<dbReference type="PROSITE" id="PS50954">
    <property type="entry name" value="LEM"/>
    <property type="match status" value="1"/>
</dbReference>
<evidence type="ECO:0000256" key="3">
    <source>
        <dbReference type="ARBA" id="ARBA00022553"/>
    </source>
</evidence>
<name>A0A2G8L4U2_STIJA</name>
<dbReference type="InterPro" id="IPR013146">
    <property type="entry name" value="LEM-like_dom"/>
</dbReference>
<accession>A0A2G8L4U2</accession>
<evidence type="ECO:0000256" key="4">
    <source>
        <dbReference type="ARBA" id="ARBA00022990"/>
    </source>
</evidence>
<dbReference type="Pfam" id="PF03020">
    <property type="entry name" value="LEM"/>
    <property type="match status" value="1"/>
</dbReference>
<dbReference type="CDD" id="cd12935">
    <property type="entry name" value="LEM_like"/>
    <property type="match status" value="1"/>
</dbReference>
<dbReference type="PANTHER" id="PTHR12019:SF9">
    <property type="entry name" value="THYMOPOIETIN"/>
    <property type="match status" value="1"/>
</dbReference>
<dbReference type="SUPFAM" id="SSF63451">
    <property type="entry name" value="LEM domain"/>
    <property type="match status" value="1"/>
</dbReference>
<dbReference type="InterPro" id="IPR011015">
    <property type="entry name" value="LEM/LEM-like_dom_sf"/>
</dbReference>
<feature type="transmembrane region" description="Helical" evidence="7">
    <location>
        <begin position="289"/>
        <end position="308"/>
    </location>
</feature>
<dbReference type="InterPro" id="IPR003887">
    <property type="entry name" value="LEM_dom"/>
</dbReference>
<sequence>MLFAPIKVVFLKGCLFLEFEYSFKRNELAADAESLFRFYHQNAICSEESERLTVQQLKKELQRKKVSIPTDARKDTYVQLYRKHILKEGRGFGFSSDEDDQPSVSAKRVTVTSQMYQSSSRTPSSRKGAYKIIYQDKLSDVEDLTDRKLRSELLQRGTKVGPIVPTTRPVYERKLADLLVQEVEEGETNRSKSTMVSFHDDGEEEEDEEDEEEDDDEEDEEEEEFSDSDVERDRPVISGRGDSRLQRRYTTQQQESTSSRSTVYRSSSVKKSKSQNDTKQLRYCCGLPLWLWWLVILAGVAGFIYCVWYSMEASKAPTITNDPKDVQG</sequence>
<dbReference type="GO" id="GO:0003677">
    <property type="term" value="F:DNA binding"/>
    <property type="evidence" value="ECO:0007669"/>
    <property type="project" value="UniProtKB-KW"/>
</dbReference>
<gene>
    <name evidence="9" type="ORF">BSL78_07867</name>
</gene>
<dbReference type="STRING" id="307972.A0A2G8L4U2"/>
<dbReference type="AlphaFoldDB" id="A0A2G8L4U2"/>
<feature type="compositionally biased region" description="Acidic residues" evidence="6">
    <location>
        <begin position="201"/>
        <end position="228"/>
    </location>
</feature>
<dbReference type="CDD" id="cd12940">
    <property type="entry name" value="LEM_LAP2_LEMD1"/>
    <property type="match status" value="1"/>
</dbReference>
<keyword evidence="7" id="KW-0472">Membrane</keyword>
<feature type="domain" description="LEM" evidence="8">
    <location>
        <begin position="138"/>
        <end position="182"/>
    </location>
</feature>
<dbReference type="GO" id="GO:0005635">
    <property type="term" value="C:nuclear envelope"/>
    <property type="evidence" value="ECO:0007669"/>
    <property type="project" value="UniProtKB-ARBA"/>
</dbReference>
<dbReference type="Gene3D" id="1.10.720.40">
    <property type="match status" value="2"/>
</dbReference>
<comment type="caution">
    <text evidence="9">The sequence shown here is derived from an EMBL/GenBank/DDBJ whole genome shotgun (WGS) entry which is preliminary data.</text>
</comment>
<evidence type="ECO:0000256" key="5">
    <source>
        <dbReference type="ARBA" id="ARBA00023125"/>
    </source>
</evidence>
<feature type="compositionally biased region" description="Basic and acidic residues" evidence="6">
    <location>
        <begin position="229"/>
        <end position="245"/>
    </location>
</feature>
<dbReference type="InterPro" id="IPR051656">
    <property type="entry name" value="LEM_domain"/>
</dbReference>
<protein>
    <recommendedName>
        <fullName evidence="8">LEM domain-containing protein</fullName>
    </recommendedName>
</protein>
<dbReference type="OrthoDB" id="10072362at2759"/>
<dbReference type="Proteomes" id="UP000230750">
    <property type="component" value="Unassembled WGS sequence"/>
</dbReference>
<dbReference type="EMBL" id="MRZV01000222">
    <property type="protein sequence ID" value="PIK55271.1"/>
    <property type="molecule type" value="Genomic_DNA"/>
</dbReference>
<dbReference type="SMART" id="SM01261">
    <property type="entry name" value="Thymopoietin"/>
    <property type="match status" value="1"/>
</dbReference>
<feature type="compositionally biased region" description="Low complexity" evidence="6">
    <location>
        <begin position="248"/>
        <end position="267"/>
    </location>
</feature>
<evidence type="ECO:0000256" key="7">
    <source>
        <dbReference type="SAM" id="Phobius"/>
    </source>
</evidence>
<evidence type="ECO:0000256" key="2">
    <source>
        <dbReference type="ARBA" id="ARBA00022481"/>
    </source>
</evidence>
<proteinExistence type="inferred from homology"/>